<organism evidence="9 10">
    <name type="scientific">Tetradesmus obliquus</name>
    <name type="common">Green alga</name>
    <name type="synonym">Acutodesmus obliquus</name>
    <dbReference type="NCBI Taxonomy" id="3088"/>
    <lineage>
        <taxon>Eukaryota</taxon>
        <taxon>Viridiplantae</taxon>
        <taxon>Chlorophyta</taxon>
        <taxon>core chlorophytes</taxon>
        <taxon>Chlorophyceae</taxon>
        <taxon>CS clade</taxon>
        <taxon>Sphaeropleales</taxon>
        <taxon>Scenedesmaceae</taxon>
        <taxon>Tetradesmus</taxon>
    </lineage>
</organism>
<dbReference type="CDD" id="cd16273">
    <property type="entry name" value="SNM1A-1C-like_MBL-fold"/>
    <property type="match status" value="1"/>
</dbReference>
<dbReference type="Pfam" id="PF07522">
    <property type="entry name" value="DRMBL"/>
    <property type="match status" value="1"/>
</dbReference>
<keyword evidence="4" id="KW-0234">DNA repair</keyword>
<dbReference type="SUPFAM" id="SSF56281">
    <property type="entry name" value="Metallo-hydrolase/oxidoreductase"/>
    <property type="match status" value="1"/>
</dbReference>
<feature type="region of interest" description="Disordered" evidence="6">
    <location>
        <begin position="124"/>
        <end position="149"/>
    </location>
</feature>
<dbReference type="CDD" id="cd09487">
    <property type="entry name" value="SAM_superfamily"/>
    <property type="match status" value="1"/>
</dbReference>
<dbReference type="InterPro" id="IPR001660">
    <property type="entry name" value="SAM"/>
</dbReference>
<gene>
    <name evidence="9" type="ORF">OEZ85_010160</name>
</gene>
<evidence type="ECO:0000256" key="6">
    <source>
        <dbReference type="SAM" id="MobiDB-lite"/>
    </source>
</evidence>
<evidence type="ECO:0008006" key="11">
    <source>
        <dbReference type="Google" id="ProtNLM"/>
    </source>
</evidence>
<keyword evidence="5" id="KW-0539">Nucleus</keyword>
<dbReference type="InterPro" id="IPR013761">
    <property type="entry name" value="SAM/pointed_sf"/>
</dbReference>
<evidence type="ECO:0000256" key="5">
    <source>
        <dbReference type="ARBA" id="ARBA00023242"/>
    </source>
</evidence>
<accession>A0ABY8TNK1</accession>
<sequence length="553" mass="59745">MSSTEAGQAAHVNACLDAAAAAHEADPPVDTATDAAAALAPEDKWEQQQQQESEVIDVADVDDDVASWLESIGAAAVAGRFAAAEVDLSVLPHLNEHDLEEMGITDAAQRQLILAAAADHAAGRSTHADCEGQQQQQQQQQHGIQLEQQPQRDLDDELYGWDDGIWLVLQHAIWWPVWRCLPGTSIIVDAFGQSSKALGGGRTWVLTHFHADHYMGLGKGFKQGRILCTPATAALVRLKLRVPEQLLVPLPLGQEISVEGTRLQFMDANHCPGSAMVVAQPPGGLPPVLHTGDARLTREATQQQPALQALVGRAVLVLDTTYADPSYCFPPQQEVLQWVLRAVQAESFNPRCLFLFGSYTIGKERLFLHVAAALRSKVYVAAAKRSILACLDLPPEQAALLTTNHLEANIHVVPMRQVTLEAMESLLLRYKGRYTAVVGFQPTGWSHTAGGGGGRAVGGQASRASSSVKGGKRLQRGTVVLYKVPYSEHSSCAELREFVAWLKPIRIIPSVSNDGGDKLRKMLAAVTSSGKASGPMDAWVQGQQQQQQQQALQ</sequence>
<dbReference type="EMBL" id="CP126209">
    <property type="protein sequence ID" value="WIA09947.1"/>
    <property type="molecule type" value="Genomic_DNA"/>
</dbReference>
<dbReference type="PANTHER" id="PTHR23240:SF6">
    <property type="entry name" value="DNA CROSS-LINK REPAIR 1A PROTEIN"/>
    <property type="match status" value="1"/>
</dbReference>
<evidence type="ECO:0000256" key="1">
    <source>
        <dbReference type="ARBA" id="ARBA00004123"/>
    </source>
</evidence>
<comment type="similarity">
    <text evidence="2">Belongs to the DNA repair metallo-beta-lactamase (DRMBL) family.</text>
</comment>
<evidence type="ECO:0000313" key="10">
    <source>
        <dbReference type="Proteomes" id="UP001244341"/>
    </source>
</evidence>
<keyword evidence="10" id="KW-1185">Reference proteome</keyword>
<dbReference type="InterPro" id="IPR011084">
    <property type="entry name" value="DRMBL"/>
</dbReference>
<evidence type="ECO:0000256" key="4">
    <source>
        <dbReference type="ARBA" id="ARBA00023204"/>
    </source>
</evidence>
<dbReference type="Gene3D" id="3.60.15.10">
    <property type="entry name" value="Ribonuclease Z/Hydroxyacylglutathione hydrolase-like"/>
    <property type="match status" value="1"/>
</dbReference>
<feature type="compositionally biased region" description="Low complexity" evidence="6">
    <location>
        <begin position="541"/>
        <end position="553"/>
    </location>
</feature>
<feature type="region of interest" description="Disordered" evidence="6">
    <location>
        <begin position="533"/>
        <end position="553"/>
    </location>
</feature>
<feature type="compositionally biased region" description="Low complexity" evidence="6">
    <location>
        <begin position="458"/>
        <end position="468"/>
    </location>
</feature>
<dbReference type="Gene3D" id="3.40.50.12650">
    <property type="match status" value="1"/>
</dbReference>
<evidence type="ECO:0000313" key="9">
    <source>
        <dbReference type="EMBL" id="WIA09947.1"/>
    </source>
</evidence>
<feature type="domain" description="SAM" evidence="7">
    <location>
        <begin position="58"/>
        <end position="123"/>
    </location>
</feature>
<reference evidence="9 10" key="1">
    <citation type="submission" date="2023-05" db="EMBL/GenBank/DDBJ databases">
        <title>A 100% complete, gapless, phased diploid assembly of the Scenedesmus obliquus UTEX 3031 genome.</title>
        <authorList>
            <person name="Biondi T.C."/>
            <person name="Hanschen E.R."/>
            <person name="Kwon T."/>
            <person name="Eng W."/>
            <person name="Kruse C.P.S."/>
            <person name="Koehler S.I."/>
            <person name="Kunde Y."/>
            <person name="Gleasner C.D."/>
            <person name="You Mak K.T."/>
            <person name="Polle J."/>
            <person name="Hovde B.T."/>
            <person name="Starkenburg S.R."/>
        </authorList>
    </citation>
    <scope>NUCLEOTIDE SEQUENCE [LARGE SCALE GENOMIC DNA]</scope>
    <source>
        <strain evidence="9 10">DOE0152z</strain>
    </source>
</reference>
<comment type="subcellular location">
    <subcellularLocation>
        <location evidence="1">Nucleus</location>
    </subcellularLocation>
</comment>
<evidence type="ECO:0000259" key="8">
    <source>
        <dbReference type="SMART" id="SM00849"/>
    </source>
</evidence>
<dbReference type="Pfam" id="PF07647">
    <property type="entry name" value="SAM_2"/>
    <property type="match status" value="1"/>
</dbReference>
<feature type="region of interest" description="Disordered" evidence="6">
    <location>
        <begin position="449"/>
        <end position="470"/>
    </location>
</feature>
<name>A0ABY8TNK1_TETOB</name>
<evidence type="ECO:0000259" key="7">
    <source>
        <dbReference type="SMART" id="SM00454"/>
    </source>
</evidence>
<evidence type="ECO:0000256" key="3">
    <source>
        <dbReference type="ARBA" id="ARBA00022763"/>
    </source>
</evidence>
<feature type="domain" description="Metallo-beta-lactamase" evidence="8">
    <location>
        <begin position="171"/>
        <end position="327"/>
    </location>
</feature>
<evidence type="ECO:0000256" key="2">
    <source>
        <dbReference type="ARBA" id="ARBA00010304"/>
    </source>
</evidence>
<protein>
    <recommendedName>
        <fullName evidence="11">SAM domain-containing protein</fullName>
    </recommendedName>
</protein>
<keyword evidence="3" id="KW-0227">DNA damage</keyword>
<proteinExistence type="inferred from homology"/>
<dbReference type="Gene3D" id="1.10.150.50">
    <property type="entry name" value="Transcription Factor, Ets-1"/>
    <property type="match status" value="1"/>
</dbReference>
<dbReference type="SUPFAM" id="SSF47769">
    <property type="entry name" value="SAM/Pointed domain"/>
    <property type="match status" value="1"/>
</dbReference>
<dbReference type="Proteomes" id="UP001244341">
    <property type="component" value="Chromosome 2b"/>
</dbReference>
<dbReference type="SMART" id="SM00849">
    <property type="entry name" value="Lactamase_B"/>
    <property type="match status" value="1"/>
</dbReference>
<dbReference type="InterPro" id="IPR036866">
    <property type="entry name" value="RibonucZ/Hydroxyglut_hydro"/>
</dbReference>
<dbReference type="SMART" id="SM00454">
    <property type="entry name" value="SAM"/>
    <property type="match status" value="1"/>
</dbReference>
<feature type="compositionally biased region" description="Low complexity" evidence="6">
    <location>
        <begin position="133"/>
        <end position="149"/>
    </location>
</feature>
<dbReference type="PANTHER" id="PTHR23240">
    <property type="entry name" value="DNA CROSS-LINK REPAIR PROTEIN PSO2/SNM1-RELATED"/>
    <property type="match status" value="1"/>
</dbReference>
<dbReference type="InterPro" id="IPR001279">
    <property type="entry name" value="Metallo-B-lactamas"/>
</dbReference>